<dbReference type="PANTHER" id="PTHR47027:SF20">
    <property type="entry name" value="REVERSE TRANSCRIPTASE-LIKE PROTEIN WITH RNA-DIRECTED DNA POLYMERASE DOMAIN"/>
    <property type="match status" value="1"/>
</dbReference>
<dbReference type="CDD" id="cd01650">
    <property type="entry name" value="RT_nLTR_like"/>
    <property type="match status" value="1"/>
</dbReference>
<evidence type="ECO:0000313" key="2">
    <source>
        <dbReference type="EMBL" id="CAF4752909.1"/>
    </source>
</evidence>
<keyword evidence="3" id="KW-1185">Reference proteome</keyword>
<gene>
    <name evidence="2" type="ORF">PMACD_LOCUS807</name>
</gene>
<feature type="domain" description="Reverse transcriptase" evidence="1">
    <location>
        <begin position="37"/>
        <end position="289"/>
    </location>
</feature>
<protein>
    <recommendedName>
        <fullName evidence="1">Reverse transcriptase domain-containing protein</fullName>
    </recommendedName>
</protein>
<accession>A0A821LKJ0</accession>
<organism evidence="2 3">
    <name type="scientific">Pieris macdunnoughi</name>
    <dbReference type="NCBI Taxonomy" id="345717"/>
    <lineage>
        <taxon>Eukaryota</taxon>
        <taxon>Metazoa</taxon>
        <taxon>Ecdysozoa</taxon>
        <taxon>Arthropoda</taxon>
        <taxon>Hexapoda</taxon>
        <taxon>Insecta</taxon>
        <taxon>Pterygota</taxon>
        <taxon>Neoptera</taxon>
        <taxon>Endopterygota</taxon>
        <taxon>Lepidoptera</taxon>
        <taxon>Glossata</taxon>
        <taxon>Ditrysia</taxon>
        <taxon>Papilionoidea</taxon>
        <taxon>Pieridae</taxon>
        <taxon>Pierinae</taxon>
        <taxon>Pieris</taxon>
    </lineage>
</organism>
<dbReference type="GO" id="GO:0071897">
    <property type="term" value="P:DNA biosynthetic process"/>
    <property type="evidence" value="ECO:0007669"/>
    <property type="project" value="UniProtKB-ARBA"/>
</dbReference>
<dbReference type="PROSITE" id="PS50878">
    <property type="entry name" value="RT_POL"/>
    <property type="match status" value="1"/>
</dbReference>
<dbReference type="EMBL" id="CAJOBZ010000001">
    <property type="protein sequence ID" value="CAF4752909.1"/>
    <property type="molecule type" value="Genomic_DNA"/>
</dbReference>
<dbReference type="Pfam" id="PF00078">
    <property type="entry name" value="RVT_1"/>
    <property type="match status" value="1"/>
</dbReference>
<dbReference type="PANTHER" id="PTHR47027">
    <property type="entry name" value="REVERSE TRANSCRIPTASE DOMAIN-CONTAINING PROTEIN"/>
    <property type="match status" value="1"/>
</dbReference>
<dbReference type="InterPro" id="IPR000477">
    <property type="entry name" value="RT_dom"/>
</dbReference>
<evidence type="ECO:0000259" key="1">
    <source>
        <dbReference type="PROSITE" id="PS50878"/>
    </source>
</evidence>
<dbReference type="SUPFAM" id="SSF56672">
    <property type="entry name" value="DNA/RNA polymerases"/>
    <property type="match status" value="1"/>
</dbReference>
<evidence type="ECO:0000313" key="3">
    <source>
        <dbReference type="Proteomes" id="UP000663880"/>
    </source>
</evidence>
<dbReference type="InterPro" id="IPR043502">
    <property type="entry name" value="DNA/RNA_pol_sf"/>
</dbReference>
<name>A0A821LKJ0_9NEOP</name>
<proteinExistence type="predicted"/>
<reference evidence="2" key="1">
    <citation type="submission" date="2021-02" db="EMBL/GenBank/DDBJ databases">
        <authorList>
            <person name="Steward A R."/>
        </authorList>
    </citation>
    <scope>NUCLEOTIDE SEQUENCE</scope>
</reference>
<comment type="caution">
    <text evidence="2">The sequence shown here is derived from an EMBL/GenBank/DDBJ whole genome shotgun (WGS) entry which is preliminary data.</text>
</comment>
<dbReference type="OrthoDB" id="410104at2759"/>
<dbReference type="Proteomes" id="UP000663880">
    <property type="component" value="Unassembled WGS sequence"/>
</dbReference>
<sequence>MKKLKAEKSPGPDGICNEALKIGAPILTYHFTRLFNKILDEEKVPKQWCTSDIILLFKKGNPLDIGNYRPISLLASIYKLFSSIILKRISDDIDKQQPKEQAGFRSSFSTMDHIQTLEQVIEKYREHNRPLYVAFIDYSKAFDSISHCAIWNALQYSNINQKYINVLKYIYTKSTSRVKLETRGDEINIERGVRQGDPLSPKLFIAVLETIFQKLDWKNSGVYINGQYLNNLRFADDIAVIAETAKDLDEMMRSLDCESSKIGLEMNVNKTKILTNNRERQIVIKGNNIEYVRQYIYLGKQISFKTSNNEEEVTRRINTTWKKFWALKEILKGNYSSHMKRTIFDTCLLPCLLYGCQTWTFTNKIKQKIKSNQTAMERSMLKIRKIHKIRSEEIRQKTKLTDALRHALLLKWRWAGHISRYRDRRWTIETTRWKGPMGKRNVGRQLRRWADDITHVAGNDWIQIGRDRESWKRMEEAFTQQGSKPCT</sequence>
<dbReference type="AlphaFoldDB" id="A0A821LKJ0"/>